<dbReference type="KEGG" id="xcw:J162_00705"/>
<organism evidence="3 5">
    <name type="scientific">Xanthomonas citri pv. citri</name>
    <dbReference type="NCBI Taxonomy" id="611301"/>
    <lineage>
        <taxon>Bacteria</taxon>
        <taxon>Pseudomonadati</taxon>
        <taxon>Pseudomonadota</taxon>
        <taxon>Gammaproteobacteria</taxon>
        <taxon>Lysobacterales</taxon>
        <taxon>Lysobacteraceae</taxon>
        <taxon>Xanthomonas</taxon>
    </lineage>
</organism>
<dbReference type="Proteomes" id="UP000052230">
    <property type="component" value="Unassembled WGS sequence"/>
</dbReference>
<reference evidence="3 5" key="1">
    <citation type="submission" date="2014-09" db="EMBL/GenBank/DDBJ databases">
        <authorList>
            <person name="Regsiter A."/>
        </authorList>
    </citation>
    <scope>NUCLEOTIDE SEQUENCE [LARGE SCALE GENOMIC DNA]</scope>
</reference>
<gene>
    <name evidence="4" type="ORF">GUH15_20695</name>
    <name evidence="3" type="ORF">XAC3562_110011</name>
</gene>
<evidence type="ECO:0000313" key="3">
    <source>
        <dbReference type="EMBL" id="CEG14326.1"/>
    </source>
</evidence>
<feature type="chain" id="PRO_5044547431" description="Lipoprotein" evidence="2">
    <location>
        <begin position="29"/>
        <end position="125"/>
    </location>
</feature>
<evidence type="ECO:0008006" key="6">
    <source>
        <dbReference type="Google" id="ProtNLM"/>
    </source>
</evidence>
<evidence type="ECO:0000313" key="4">
    <source>
        <dbReference type="EMBL" id="MBD4338425.1"/>
    </source>
</evidence>
<keyword evidence="5" id="KW-1185">Reference proteome</keyword>
<dbReference type="KEGG" id="xcn:J169_00705"/>
<sequence length="125" mass="13026">MKTVLLAGLGMALLVGCAKAPAPAPAEAATPQPAVAAHTPAHAPGSQRGEGHPYELADTQVWDVPDTVSGRRYIEVPKAMACTAVVNHEHPPLLRSVLHTADTGMRAQPMRGVHNVLPTPTHATP</sequence>
<dbReference type="Proteomes" id="UP000653002">
    <property type="component" value="Unassembled WGS sequence"/>
</dbReference>
<accession>A0A0U5FE54</accession>
<dbReference type="KEGG" id="xcr:J163_00705"/>
<evidence type="ECO:0000256" key="1">
    <source>
        <dbReference type="SAM" id="MobiDB-lite"/>
    </source>
</evidence>
<feature type="signal peptide" evidence="2">
    <location>
        <begin position="1"/>
        <end position="28"/>
    </location>
</feature>
<protein>
    <recommendedName>
        <fullName evidence="6">Lipoprotein</fullName>
    </recommendedName>
</protein>
<proteinExistence type="predicted"/>
<dbReference type="KEGG" id="xcu:J159_00706"/>
<name>A0A0U5FE54_XANCI</name>
<feature type="compositionally biased region" description="Low complexity" evidence="1">
    <location>
        <begin position="23"/>
        <end position="44"/>
    </location>
</feature>
<dbReference type="EMBL" id="CCXZ01000013">
    <property type="protein sequence ID" value="CEG14326.1"/>
    <property type="molecule type" value="Genomic_DNA"/>
</dbReference>
<feature type="region of interest" description="Disordered" evidence="1">
    <location>
        <begin position="23"/>
        <end position="53"/>
    </location>
</feature>
<dbReference type="PATRIC" id="fig|434928.28.peg.667"/>
<dbReference type="KEGG" id="xcm:J164_00705"/>
<evidence type="ECO:0000313" key="5">
    <source>
        <dbReference type="Proteomes" id="UP000052230"/>
    </source>
</evidence>
<dbReference type="KEGG" id="xcf:J172_00700"/>
<reference evidence="4" key="2">
    <citation type="submission" date="2020-01" db="EMBL/GenBank/DDBJ databases">
        <authorList>
            <person name="Richard D."/>
        </authorList>
    </citation>
    <scope>NUCLEOTIDE SEQUENCE</scope>
    <source>
        <strain evidence="4">JP541</strain>
    </source>
</reference>
<evidence type="ECO:0000256" key="2">
    <source>
        <dbReference type="SAM" id="SignalP"/>
    </source>
</evidence>
<comment type="caution">
    <text evidence="3">The sequence shown here is derived from an EMBL/GenBank/DDBJ whole genome shotgun (WGS) entry which is preliminary data.</text>
</comment>
<dbReference type="EMBL" id="JAABFR010001479">
    <property type="protein sequence ID" value="MBD4338425.1"/>
    <property type="molecule type" value="Genomic_DNA"/>
</dbReference>
<dbReference type="AlphaFoldDB" id="A0A0U5FE54"/>
<keyword evidence="2" id="KW-0732">Signal</keyword>
<dbReference type="PROSITE" id="PS51257">
    <property type="entry name" value="PROKAR_LIPOPROTEIN"/>
    <property type="match status" value="1"/>
</dbReference>